<keyword evidence="1" id="KW-1133">Transmembrane helix</keyword>
<evidence type="ECO:0000259" key="2">
    <source>
        <dbReference type="Pfam" id="PF07885"/>
    </source>
</evidence>
<proteinExistence type="predicted"/>
<dbReference type="InterPro" id="IPR013099">
    <property type="entry name" value="K_chnl_dom"/>
</dbReference>
<sequence>MQQRKRIFLIFYLLIAIVIVETIGYSLLLNISLMDAIYMTLITMSTVGFQEVAPMRAQG</sequence>
<dbReference type="Proteomes" id="UP001410648">
    <property type="component" value="Unassembled WGS sequence"/>
</dbReference>
<name>A0ABP3L7M8_9LACT</name>
<dbReference type="Gene3D" id="1.10.287.70">
    <property type="match status" value="1"/>
</dbReference>
<keyword evidence="1" id="KW-0472">Membrane</keyword>
<dbReference type="EMBL" id="BAAADA010000196">
    <property type="protein sequence ID" value="GAA0493819.1"/>
    <property type="molecule type" value="Genomic_DNA"/>
</dbReference>
<evidence type="ECO:0000256" key="1">
    <source>
        <dbReference type="SAM" id="Phobius"/>
    </source>
</evidence>
<evidence type="ECO:0000313" key="4">
    <source>
        <dbReference type="Proteomes" id="UP001410648"/>
    </source>
</evidence>
<gene>
    <name evidence="3" type="ORF">GCM10008936_20950</name>
</gene>
<protein>
    <recommendedName>
        <fullName evidence="2">Potassium channel domain-containing protein</fullName>
    </recommendedName>
</protein>
<evidence type="ECO:0000313" key="3">
    <source>
        <dbReference type="EMBL" id="GAA0493819.1"/>
    </source>
</evidence>
<accession>A0ABP3L7M8</accession>
<reference evidence="4" key="1">
    <citation type="journal article" date="2019" name="Int. J. Syst. Evol. Microbiol.">
        <title>The Global Catalogue of Microorganisms (GCM) 10K type strain sequencing project: providing services to taxonomists for standard genome sequencing and annotation.</title>
        <authorList>
            <consortium name="The Broad Institute Genomics Platform"/>
            <consortium name="The Broad Institute Genome Sequencing Center for Infectious Disease"/>
            <person name="Wu L."/>
            <person name="Ma J."/>
        </authorList>
    </citation>
    <scope>NUCLEOTIDE SEQUENCE [LARGE SCALE GENOMIC DNA]</scope>
    <source>
        <strain evidence="4">JCM 14232</strain>
    </source>
</reference>
<dbReference type="Pfam" id="PF07885">
    <property type="entry name" value="Ion_trans_2"/>
    <property type="match status" value="1"/>
</dbReference>
<dbReference type="RefSeq" id="WP_346025441.1">
    <property type="nucleotide sequence ID" value="NZ_BAAADA010000196.1"/>
</dbReference>
<dbReference type="SUPFAM" id="SSF81324">
    <property type="entry name" value="Voltage-gated potassium channels"/>
    <property type="match status" value="1"/>
</dbReference>
<keyword evidence="4" id="KW-1185">Reference proteome</keyword>
<feature type="transmembrane region" description="Helical" evidence="1">
    <location>
        <begin position="7"/>
        <end position="30"/>
    </location>
</feature>
<keyword evidence="1" id="KW-0812">Transmembrane</keyword>
<comment type="caution">
    <text evidence="3">The sequence shown here is derived from an EMBL/GenBank/DDBJ whole genome shotgun (WGS) entry which is preliminary data.</text>
</comment>
<organism evidence="3 4">
    <name type="scientific">Alkalibacterium indicireducens</name>
    <dbReference type="NCBI Taxonomy" id="398758"/>
    <lineage>
        <taxon>Bacteria</taxon>
        <taxon>Bacillati</taxon>
        <taxon>Bacillota</taxon>
        <taxon>Bacilli</taxon>
        <taxon>Lactobacillales</taxon>
        <taxon>Carnobacteriaceae</taxon>
        <taxon>Alkalibacterium</taxon>
    </lineage>
</organism>
<feature type="domain" description="Potassium channel" evidence="2">
    <location>
        <begin position="13"/>
        <end position="57"/>
    </location>
</feature>